<dbReference type="STRING" id="933852.A0A0C3AWX0"/>
<feature type="domain" description="G-patch" evidence="3">
    <location>
        <begin position="288"/>
        <end position="334"/>
    </location>
</feature>
<dbReference type="Proteomes" id="UP000054097">
    <property type="component" value="Unassembled WGS sequence"/>
</dbReference>
<evidence type="ECO:0000259" key="3">
    <source>
        <dbReference type="PROSITE" id="PS50174"/>
    </source>
</evidence>
<dbReference type="GO" id="GO:0003676">
    <property type="term" value="F:nucleic acid binding"/>
    <property type="evidence" value="ECO:0007669"/>
    <property type="project" value="InterPro"/>
</dbReference>
<dbReference type="PROSITE" id="PS50006">
    <property type="entry name" value="FHA_DOMAIN"/>
    <property type="match status" value="1"/>
</dbReference>
<organism evidence="4 5">
    <name type="scientific">Serendipita vermifera MAFF 305830</name>
    <dbReference type="NCBI Taxonomy" id="933852"/>
    <lineage>
        <taxon>Eukaryota</taxon>
        <taxon>Fungi</taxon>
        <taxon>Dikarya</taxon>
        <taxon>Basidiomycota</taxon>
        <taxon>Agaricomycotina</taxon>
        <taxon>Agaricomycetes</taxon>
        <taxon>Sebacinales</taxon>
        <taxon>Serendipitaceae</taxon>
        <taxon>Serendipita</taxon>
    </lineage>
</organism>
<dbReference type="HOGENOM" id="CLU_056034_0_0_1"/>
<keyword evidence="5" id="KW-1185">Reference proteome</keyword>
<feature type="region of interest" description="Disordered" evidence="1">
    <location>
        <begin position="1"/>
        <end position="28"/>
    </location>
</feature>
<evidence type="ECO:0000313" key="5">
    <source>
        <dbReference type="Proteomes" id="UP000054097"/>
    </source>
</evidence>
<dbReference type="PANTHER" id="PTHR23106:SF24">
    <property type="entry name" value="ANGIOGENIC FACTOR WITH G PATCH AND FHA DOMAINS 1"/>
    <property type="match status" value="1"/>
</dbReference>
<evidence type="ECO:0000256" key="1">
    <source>
        <dbReference type="SAM" id="MobiDB-lite"/>
    </source>
</evidence>
<feature type="region of interest" description="Disordered" evidence="1">
    <location>
        <begin position="181"/>
        <end position="201"/>
    </location>
</feature>
<feature type="compositionally biased region" description="Polar residues" evidence="1">
    <location>
        <begin position="184"/>
        <end position="193"/>
    </location>
</feature>
<proteinExistence type="predicted"/>
<feature type="compositionally biased region" description="Polar residues" evidence="1">
    <location>
        <begin position="267"/>
        <end position="280"/>
    </location>
</feature>
<dbReference type="PROSITE" id="PS50174">
    <property type="entry name" value="G_PATCH"/>
    <property type="match status" value="1"/>
</dbReference>
<feature type="region of interest" description="Disordered" evidence="1">
    <location>
        <begin position="236"/>
        <end position="335"/>
    </location>
</feature>
<dbReference type="Pfam" id="PF00498">
    <property type="entry name" value="FHA"/>
    <property type="match status" value="1"/>
</dbReference>
<dbReference type="SUPFAM" id="SSF49879">
    <property type="entry name" value="SMAD/FHA domain"/>
    <property type="match status" value="1"/>
</dbReference>
<reference evidence="4 5" key="1">
    <citation type="submission" date="2014-04" db="EMBL/GenBank/DDBJ databases">
        <authorList>
            <consortium name="DOE Joint Genome Institute"/>
            <person name="Kuo A."/>
            <person name="Zuccaro A."/>
            <person name="Kohler A."/>
            <person name="Nagy L.G."/>
            <person name="Floudas D."/>
            <person name="Copeland A."/>
            <person name="Barry K.W."/>
            <person name="Cichocki N."/>
            <person name="Veneault-Fourrey C."/>
            <person name="LaButti K."/>
            <person name="Lindquist E.A."/>
            <person name="Lipzen A."/>
            <person name="Lundell T."/>
            <person name="Morin E."/>
            <person name="Murat C."/>
            <person name="Sun H."/>
            <person name="Tunlid A."/>
            <person name="Henrissat B."/>
            <person name="Grigoriev I.V."/>
            <person name="Hibbett D.S."/>
            <person name="Martin F."/>
            <person name="Nordberg H.P."/>
            <person name="Cantor M.N."/>
            <person name="Hua S.X."/>
        </authorList>
    </citation>
    <scope>NUCLEOTIDE SEQUENCE [LARGE SCALE GENOMIC DNA]</scope>
    <source>
        <strain evidence="4 5">MAFF 305830</strain>
    </source>
</reference>
<dbReference type="PANTHER" id="PTHR23106">
    <property type="entry name" value="ANGIOGENIC FACTOR WITH G PATCH AND FHA DOMAINS 1"/>
    <property type="match status" value="1"/>
</dbReference>
<dbReference type="Pfam" id="PF01585">
    <property type="entry name" value="G-patch"/>
    <property type="match status" value="1"/>
</dbReference>
<reference evidence="5" key="2">
    <citation type="submission" date="2015-01" db="EMBL/GenBank/DDBJ databases">
        <title>Evolutionary Origins and Diversification of the Mycorrhizal Mutualists.</title>
        <authorList>
            <consortium name="DOE Joint Genome Institute"/>
            <consortium name="Mycorrhizal Genomics Consortium"/>
            <person name="Kohler A."/>
            <person name="Kuo A."/>
            <person name="Nagy L.G."/>
            <person name="Floudas D."/>
            <person name="Copeland A."/>
            <person name="Barry K.W."/>
            <person name="Cichocki N."/>
            <person name="Veneault-Fourrey C."/>
            <person name="LaButti K."/>
            <person name="Lindquist E.A."/>
            <person name="Lipzen A."/>
            <person name="Lundell T."/>
            <person name="Morin E."/>
            <person name="Murat C."/>
            <person name="Riley R."/>
            <person name="Ohm R."/>
            <person name="Sun H."/>
            <person name="Tunlid A."/>
            <person name="Henrissat B."/>
            <person name="Grigoriev I.V."/>
            <person name="Hibbett D.S."/>
            <person name="Martin F."/>
        </authorList>
    </citation>
    <scope>NUCLEOTIDE SEQUENCE [LARGE SCALE GENOMIC DNA]</scope>
    <source>
        <strain evidence="5">MAFF 305830</strain>
    </source>
</reference>
<dbReference type="OrthoDB" id="21470at2759"/>
<evidence type="ECO:0000313" key="4">
    <source>
        <dbReference type="EMBL" id="KIM23736.1"/>
    </source>
</evidence>
<protein>
    <recommendedName>
        <fullName evidence="6">G-patch domain-containing protein</fullName>
    </recommendedName>
</protein>
<dbReference type="InterPro" id="IPR008984">
    <property type="entry name" value="SMAD_FHA_dom_sf"/>
</dbReference>
<sequence>MTTPGHDPSLEFPGVDAESSDAHDEVDTRASRTDFKLVIVQSPVIPPKRHIADISAHREVSIGRDTPSVPGASRLRLKEMAVSKYHAVIYWDPERKEWGLVDVGSVHGTFVQSQGSSTFQRLSPARSASHPRYLGHLDVIKVGGTTMVCHLHREDDDSCNVCILSASNGLALVHDHKPTKPTLVGTSTTQSYTPDEPPDAKTAISNLKTRLLQQRHQRPKGQETNTYVDRAASRRMHLGISDPPKNTPNPEPSTHRTPRKRSLYERASQSDQSPAGQQKVANPEPISVSNIGHRLLSKQGWEPGTGLGLDKSGLQEQPIPKPMANRAGLGSATGE</sequence>
<dbReference type="InterPro" id="IPR000467">
    <property type="entry name" value="G_patch_dom"/>
</dbReference>
<dbReference type="InterPro" id="IPR000253">
    <property type="entry name" value="FHA_dom"/>
</dbReference>
<dbReference type="InterPro" id="IPR053027">
    <property type="entry name" value="AGGF1"/>
</dbReference>
<gene>
    <name evidence="4" type="ORF">M408DRAFT_332223</name>
</gene>
<evidence type="ECO:0000259" key="2">
    <source>
        <dbReference type="PROSITE" id="PS50006"/>
    </source>
</evidence>
<dbReference type="AlphaFoldDB" id="A0A0C3AWX0"/>
<name>A0A0C3AWX0_SERVB</name>
<dbReference type="Gene3D" id="2.60.200.20">
    <property type="match status" value="1"/>
</dbReference>
<feature type="domain" description="FHA" evidence="2">
    <location>
        <begin position="60"/>
        <end position="116"/>
    </location>
</feature>
<dbReference type="EMBL" id="KN824333">
    <property type="protein sequence ID" value="KIM23736.1"/>
    <property type="molecule type" value="Genomic_DNA"/>
</dbReference>
<accession>A0A0C3AWX0</accession>
<evidence type="ECO:0008006" key="6">
    <source>
        <dbReference type="Google" id="ProtNLM"/>
    </source>
</evidence>
<dbReference type="SMART" id="SM00443">
    <property type="entry name" value="G_patch"/>
    <property type="match status" value="1"/>
</dbReference>
<dbReference type="SMART" id="SM00240">
    <property type="entry name" value="FHA"/>
    <property type="match status" value="1"/>
</dbReference>